<dbReference type="GO" id="GO:0005576">
    <property type="term" value="C:extracellular region"/>
    <property type="evidence" value="ECO:0007669"/>
    <property type="project" value="UniProtKB-SubCell"/>
</dbReference>
<accession>A0A170WEM9</accession>
<dbReference type="GO" id="GO:0005886">
    <property type="term" value="C:plasma membrane"/>
    <property type="evidence" value="ECO:0007669"/>
    <property type="project" value="TreeGrafter"/>
</dbReference>
<reference evidence="8" key="2">
    <citation type="journal article" date="2017" name="J. Med. Entomol.">
        <title>Transcriptome Analysis of the Triatoma infestans (Hemiptera: Reduviidae) Integument.</title>
        <authorList>
            <person name="Calderon-Fernandez G.M."/>
            <person name="Moriconi D.E."/>
            <person name="Dulbecco A.B."/>
            <person name="Juarez M.P."/>
        </authorList>
    </citation>
    <scope>NUCLEOTIDE SEQUENCE</scope>
    <source>
        <strain evidence="8">Int1</strain>
        <tissue evidence="8">Integument</tissue>
    </source>
</reference>
<evidence type="ECO:0000256" key="3">
    <source>
        <dbReference type="ARBA" id="ARBA00022525"/>
    </source>
</evidence>
<dbReference type="Gene3D" id="2.60.120.260">
    <property type="entry name" value="Galactose-binding domain-like"/>
    <property type="match status" value="1"/>
</dbReference>
<keyword evidence="5" id="KW-0472">Membrane</keyword>
<sequence length="75" mass="8437">QFDFLGERILTGIVTSGSGPASLSSMNEPPAWVTSYIVKYSADHKEWNPFTDDNGELHTFDGNTNNLDKVKHYFK</sequence>
<dbReference type="InterPro" id="IPR000421">
    <property type="entry name" value="FA58C"/>
</dbReference>
<feature type="domain" description="F5/8 type C" evidence="7">
    <location>
        <begin position="1"/>
        <end position="75"/>
    </location>
</feature>
<evidence type="ECO:0000259" key="7">
    <source>
        <dbReference type="PROSITE" id="PS50022"/>
    </source>
</evidence>
<dbReference type="PANTHER" id="PTHR46806">
    <property type="entry name" value="F5/8 TYPE C DOMAIN-CONTAINING PROTEIN"/>
    <property type="match status" value="1"/>
</dbReference>
<feature type="non-terminal residue" evidence="8">
    <location>
        <position position="75"/>
    </location>
</feature>
<organism evidence="8">
    <name type="scientific">Triatoma infestans</name>
    <name type="common">Assassin bug</name>
    <dbReference type="NCBI Taxonomy" id="30076"/>
    <lineage>
        <taxon>Eukaryota</taxon>
        <taxon>Metazoa</taxon>
        <taxon>Ecdysozoa</taxon>
        <taxon>Arthropoda</taxon>
        <taxon>Hexapoda</taxon>
        <taxon>Insecta</taxon>
        <taxon>Pterygota</taxon>
        <taxon>Neoptera</taxon>
        <taxon>Paraneoptera</taxon>
        <taxon>Hemiptera</taxon>
        <taxon>Heteroptera</taxon>
        <taxon>Panheteroptera</taxon>
        <taxon>Cimicomorpha</taxon>
        <taxon>Reduviidae</taxon>
        <taxon>Triatominae</taxon>
        <taxon>Triatoma</taxon>
    </lineage>
</organism>
<dbReference type="GO" id="GO:0012505">
    <property type="term" value="C:endomembrane system"/>
    <property type="evidence" value="ECO:0007669"/>
    <property type="project" value="UniProtKB-SubCell"/>
</dbReference>
<feature type="non-terminal residue" evidence="8">
    <location>
        <position position="1"/>
    </location>
</feature>
<evidence type="ECO:0000313" key="8">
    <source>
        <dbReference type="EMBL" id="JAR97549.1"/>
    </source>
</evidence>
<reference evidence="8" key="1">
    <citation type="submission" date="2016-04" db="EMBL/GenBank/DDBJ databases">
        <authorList>
            <person name="Calderon-Fernandez G.M.Sr."/>
        </authorList>
    </citation>
    <scope>NUCLEOTIDE SEQUENCE</scope>
    <source>
        <strain evidence="8">Int1</strain>
        <tissue evidence="8">Integument</tissue>
    </source>
</reference>
<evidence type="ECO:0000256" key="2">
    <source>
        <dbReference type="ARBA" id="ARBA00004613"/>
    </source>
</evidence>
<dbReference type="GO" id="GO:0038023">
    <property type="term" value="F:signaling receptor activity"/>
    <property type="evidence" value="ECO:0007669"/>
    <property type="project" value="TreeGrafter"/>
</dbReference>
<dbReference type="InterPro" id="IPR008979">
    <property type="entry name" value="Galactose-bd-like_sf"/>
</dbReference>
<name>A0A170WEM9_TRIIF</name>
<evidence type="ECO:0000256" key="6">
    <source>
        <dbReference type="ARBA" id="ARBA00023157"/>
    </source>
</evidence>
<dbReference type="EMBL" id="GEMB01005773">
    <property type="protein sequence ID" value="JAR97549.1"/>
    <property type="molecule type" value="Transcribed_RNA"/>
</dbReference>
<dbReference type="GO" id="GO:0007155">
    <property type="term" value="P:cell adhesion"/>
    <property type="evidence" value="ECO:0007669"/>
    <property type="project" value="UniProtKB-KW"/>
</dbReference>
<dbReference type="Pfam" id="PF00754">
    <property type="entry name" value="F5_F8_type_C"/>
    <property type="match status" value="1"/>
</dbReference>
<protein>
    <submittedName>
        <fullName evidence="8">Hemocytin</fullName>
    </submittedName>
</protein>
<evidence type="ECO:0000256" key="5">
    <source>
        <dbReference type="ARBA" id="ARBA00023136"/>
    </source>
</evidence>
<dbReference type="PROSITE" id="PS50022">
    <property type="entry name" value="FA58C_3"/>
    <property type="match status" value="1"/>
</dbReference>
<evidence type="ECO:0000256" key="1">
    <source>
        <dbReference type="ARBA" id="ARBA00004184"/>
    </source>
</evidence>
<dbReference type="AlphaFoldDB" id="A0A170WEM9"/>
<evidence type="ECO:0000256" key="4">
    <source>
        <dbReference type="ARBA" id="ARBA00022889"/>
    </source>
</evidence>
<keyword evidence="4" id="KW-0130">Cell adhesion</keyword>
<proteinExistence type="predicted"/>
<dbReference type="InterPro" id="IPR050633">
    <property type="entry name" value="Neuropilin_MCO_CoagFactor"/>
</dbReference>
<dbReference type="SUPFAM" id="SSF49785">
    <property type="entry name" value="Galactose-binding domain-like"/>
    <property type="match status" value="1"/>
</dbReference>
<dbReference type="PANTHER" id="PTHR46806:SF5">
    <property type="entry name" value="F5_8 TYPE C DOMAIN-CONTAINING PROTEIN"/>
    <property type="match status" value="1"/>
</dbReference>
<keyword evidence="6" id="KW-1015">Disulfide bond</keyword>
<comment type="subcellular location">
    <subcellularLocation>
        <location evidence="1">Endomembrane system</location>
        <topology evidence="1">Peripheral membrane protein</topology>
    </subcellularLocation>
    <subcellularLocation>
        <location evidence="2">Secreted</location>
    </subcellularLocation>
</comment>
<keyword evidence="3" id="KW-0964">Secreted</keyword>